<protein>
    <submittedName>
        <fullName evidence="5">Transcriptional regulator</fullName>
    </submittedName>
</protein>
<evidence type="ECO:0000259" key="4">
    <source>
        <dbReference type="PROSITE" id="PS51118"/>
    </source>
</evidence>
<dbReference type="InterPro" id="IPR036390">
    <property type="entry name" value="WH_DNA-bd_sf"/>
</dbReference>
<name>A0A2A7UXC3_COMTR</name>
<keyword evidence="2" id="KW-0238">DNA-binding</keyword>
<dbReference type="GO" id="GO:0003677">
    <property type="term" value="F:DNA binding"/>
    <property type="evidence" value="ECO:0007669"/>
    <property type="project" value="UniProtKB-KW"/>
</dbReference>
<feature type="domain" description="HTH hxlR-type" evidence="4">
    <location>
        <begin position="22"/>
        <end position="120"/>
    </location>
</feature>
<keyword evidence="3" id="KW-0804">Transcription</keyword>
<dbReference type="OrthoDB" id="9807069at2"/>
<keyword evidence="6" id="KW-1185">Reference proteome</keyword>
<reference evidence="6" key="1">
    <citation type="submission" date="2017-09" db="EMBL/GenBank/DDBJ databases">
        <title>FDA dAtabase for Regulatory Grade micrObial Sequences (FDA-ARGOS): Supporting development and validation of Infectious Disease Dx tests.</title>
        <authorList>
            <person name="Minogue T."/>
            <person name="Wolcott M."/>
            <person name="Wasieloski L."/>
            <person name="Aguilar W."/>
            <person name="Moore D."/>
            <person name="Tallon L."/>
            <person name="Sadzewicz L."/>
            <person name="Ott S."/>
            <person name="Zhao X."/>
            <person name="Nagaraj S."/>
            <person name="Vavikolanu K."/>
            <person name="Aluvathingal J."/>
            <person name="Nadendla S."/>
            <person name="Sichtig H."/>
        </authorList>
    </citation>
    <scope>NUCLEOTIDE SEQUENCE [LARGE SCALE GENOMIC DNA]</scope>
    <source>
        <strain evidence="6">FDAARGOS_394</strain>
    </source>
</reference>
<sequence length="143" mass="16222">MTDDALRLHAGRYAYNVYEDKCPTRQVLERLADKWALLILDRLETGPQRFNGLKREIKQITQKVLTQTLRKLERDGLVTRTVYATKPVTVEYALTALGATLTETVAALAHWAEQNMDAVAAAQAAYDAQEARQAELQKRVHRL</sequence>
<evidence type="ECO:0000256" key="2">
    <source>
        <dbReference type="ARBA" id="ARBA00023125"/>
    </source>
</evidence>
<keyword evidence="1" id="KW-0805">Transcription regulation</keyword>
<dbReference type="Proteomes" id="UP000220246">
    <property type="component" value="Unassembled WGS sequence"/>
</dbReference>
<dbReference type="PANTHER" id="PTHR33204:SF37">
    <property type="entry name" value="HTH-TYPE TRANSCRIPTIONAL REGULATOR YODB"/>
    <property type="match status" value="1"/>
</dbReference>
<dbReference type="EMBL" id="PDEA01000001">
    <property type="protein sequence ID" value="PEH89831.1"/>
    <property type="molecule type" value="Genomic_DNA"/>
</dbReference>
<comment type="caution">
    <text evidence="5">The sequence shown here is derived from an EMBL/GenBank/DDBJ whole genome shotgun (WGS) entry which is preliminary data.</text>
</comment>
<evidence type="ECO:0000313" key="5">
    <source>
        <dbReference type="EMBL" id="PEH89831.1"/>
    </source>
</evidence>
<proteinExistence type="predicted"/>
<dbReference type="InterPro" id="IPR002577">
    <property type="entry name" value="HTH_HxlR"/>
</dbReference>
<dbReference type="Gene3D" id="1.10.10.10">
    <property type="entry name" value="Winged helix-like DNA-binding domain superfamily/Winged helix DNA-binding domain"/>
    <property type="match status" value="1"/>
</dbReference>
<evidence type="ECO:0000313" key="6">
    <source>
        <dbReference type="Proteomes" id="UP000220246"/>
    </source>
</evidence>
<evidence type="ECO:0000256" key="3">
    <source>
        <dbReference type="ARBA" id="ARBA00023163"/>
    </source>
</evidence>
<dbReference type="AlphaFoldDB" id="A0A2A7UXC3"/>
<dbReference type="SUPFAM" id="SSF46785">
    <property type="entry name" value="Winged helix' DNA-binding domain"/>
    <property type="match status" value="1"/>
</dbReference>
<dbReference type="GeneID" id="80802041"/>
<dbReference type="RefSeq" id="WP_066533078.1">
    <property type="nucleotide sequence ID" value="NZ_DALZSI010000025.1"/>
</dbReference>
<dbReference type="PROSITE" id="PS51118">
    <property type="entry name" value="HTH_HXLR"/>
    <property type="match status" value="1"/>
</dbReference>
<dbReference type="PANTHER" id="PTHR33204">
    <property type="entry name" value="TRANSCRIPTIONAL REGULATOR, MARR FAMILY"/>
    <property type="match status" value="1"/>
</dbReference>
<accession>A0A2A7UXC3</accession>
<gene>
    <name evidence="5" type="ORF">CRM82_15570</name>
</gene>
<organism evidence="5 6">
    <name type="scientific">Comamonas terrigena</name>
    <dbReference type="NCBI Taxonomy" id="32013"/>
    <lineage>
        <taxon>Bacteria</taxon>
        <taxon>Pseudomonadati</taxon>
        <taxon>Pseudomonadota</taxon>
        <taxon>Betaproteobacteria</taxon>
        <taxon>Burkholderiales</taxon>
        <taxon>Comamonadaceae</taxon>
        <taxon>Comamonas</taxon>
    </lineage>
</organism>
<evidence type="ECO:0000256" key="1">
    <source>
        <dbReference type="ARBA" id="ARBA00023015"/>
    </source>
</evidence>
<dbReference type="Pfam" id="PF01638">
    <property type="entry name" value="HxlR"/>
    <property type="match status" value="1"/>
</dbReference>
<dbReference type="InterPro" id="IPR036388">
    <property type="entry name" value="WH-like_DNA-bd_sf"/>
</dbReference>
<dbReference type="STRING" id="1219032.GCA_001515545_00478"/>